<dbReference type="RefSeq" id="XP_019037007.1">
    <property type="nucleotide sequence ID" value="XM_019184222.1"/>
</dbReference>
<comment type="subcellular location">
    <subcellularLocation>
        <location evidence="1">Nucleus</location>
    </subcellularLocation>
</comment>
<dbReference type="Proteomes" id="UP000094112">
    <property type="component" value="Unassembled WGS sequence"/>
</dbReference>
<dbReference type="GeneID" id="30201468"/>
<feature type="region of interest" description="Disordered" evidence="4">
    <location>
        <begin position="308"/>
        <end position="328"/>
    </location>
</feature>
<evidence type="ECO:0000313" key="6">
    <source>
        <dbReference type="EMBL" id="ODQ57800.1"/>
    </source>
</evidence>
<feature type="region of interest" description="Disordered" evidence="4">
    <location>
        <begin position="440"/>
        <end position="461"/>
    </location>
</feature>
<protein>
    <recommendedName>
        <fullName evidence="5">DNA endonuclease activator Ctp1 C-terminal domain-containing protein</fullName>
    </recommendedName>
</protein>
<keyword evidence="3" id="KW-0539">Nucleus</keyword>
<sequence length="512" mass="58883">MSTEKESLTLVLKKAVALAEGLEQKSGVRSSINQQVAEQIRENKNLKEQLAVEKSKNEELVRRLKLEERKNQDYNRLNVKYNQTIKEKEQLEIELEKLKYKKRTPLSPSNNANTDNPGILGMLKQTTKPKQSTKKPESIYIDKENQQPLPKKPTTNISFSSSQNQDRTYESSDLAPTQFTMDGDELETHKPTYQKPRYQHYETFDAKDNIPIMEDSIDLRVPAIEIPPSSPTVKSEAVSQDLEEVHSSPIVTRNPIKVKKEETDSLEIVDSQDGSDDLNAHFPTPKTATKFQTPFNIPKSFDMKKSLLHTPDDLTPMKKTKKSKTMKSSITSSSTKKYDFTNNPKENREWIYEDFKIDPSKNDNYDYAYDAVLRGAERRCQHGKSCKNCENFYKIAKGDQIKPGFAGLQWNAESSKLNGNQTIISKSSRHRTIWDREASPPGFGDFDFPNTQQQKENKEKSLKIRRNKAYKRLFSALNNGKYLFKDNAYNEALKNNDYSIDESVFNKYITDP</sequence>
<accession>A0A1E3NXS8</accession>
<organism evidence="6 7">
    <name type="scientific">Wickerhamomyces anomalus (strain ATCC 58044 / CBS 1984 / NCYC 433 / NRRL Y-366-8)</name>
    <name type="common">Yeast</name>
    <name type="synonym">Hansenula anomala</name>
    <dbReference type="NCBI Taxonomy" id="683960"/>
    <lineage>
        <taxon>Eukaryota</taxon>
        <taxon>Fungi</taxon>
        <taxon>Dikarya</taxon>
        <taxon>Ascomycota</taxon>
        <taxon>Saccharomycotina</taxon>
        <taxon>Saccharomycetes</taxon>
        <taxon>Phaffomycetales</taxon>
        <taxon>Wickerhamomycetaceae</taxon>
        <taxon>Wickerhamomyces</taxon>
    </lineage>
</organism>
<dbReference type="GO" id="GO:0005634">
    <property type="term" value="C:nucleus"/>
    <property type="evidence" value="ECO:0007669"/>
    <property type="project" value="UniProtKB-SubCell"/>
</dbReference>
<dbReference type="AlphaFoldDB" id="A0A1E3NXS8"/>
<feature type="compositionally biased region" description="Polar residues" evidence="4">
    <location>
        <begin position="106"/>
        <end position="116"/>
    </location>
</feature>
<evidence type="ECO:0000256" key="4">
    <source>
        <dbReference type="SAM" id="MobiDB-lite"/>
    </source>
</evidence>
<dbReference type="EMBL" id="KV454213">
    <property type="protein sequence ID" value="ODQ57800.1"/>
    <property type="molecule type" value="Genomic_DNA"/>
</dbReference>
<evidence type="ECO:0000256" key="3">
    <source>
        <dbReference type="ARBA" id="ARBA00023242"/>
    </source>
</evidence>
<dbReference type="STRING" id="683960.A0A1E3NXS8"/>
<evidence type="ECO:0000313" key="7">
    <source>
        <dbReference type="Proteomes" id="UP000094112"/>
    </source>
</evidence>
<evidence type="ECO:0000259" key="5">
    <source>
        <dbReference type="Pfam" id="PF08573"/>
    </source>
</evidence>
<gene>
    <name evidence="6" type="ORF">WICANDRAFT_70864</name>
</gene>
<keyword evidence="2" id="KW-0227">DNA damage</keyword>
<proteinExistence type="predicted"/>
<keyword evidence="7" id="KW-1185">Reference proteome</keyword>
<reference evidence="6 7" key="1">
    <citation type="journal article" date="2016" name="Proc. Natl. Acad. Sci. U.S.A.">
        <title>Comparative genomics of biotechnologically important yeasts.</title>
        <authorList>
            <person name="Riley R."/>
            <person name="Haridas S."/>
            <person name="Wolfe K.H."/>
            <person name="Lopes M.R."/>
            <person name="Hittinger C.T."/>
            <person name="Goeker M."/>
            <person name="Salamov A.A."/>
            <person name="Wisecaver J.H."/>
            <person name="Long T.M."/>
            <person name="Calvey C.H."/>
            <person name="Aerts A.L."/>
            <person name="Barry K.W."/>
            <person name="Choi C."/>
            <person name="Clum A."/>
            <person name="Coughlan A.Y."/>
            <person name="Deshpande S."/>
            <person name="Douglass A.P."/>
            <person name="Hanson S.J."/>
            <person name="Klenk H.-P."/>
            <person name="LaButti K.M."/>
            <person name="Lapidus A."/>
            <person name="Lindquist E.A."/>
            <person name="Lipzen A.M."/>
            <person name="Meier-Kolthoff J.P."/>
            <person name="Ohm R.A."/>
            <person name="Otillar R.P."/>
            <person name="Pangilinan J.L."/>
            <person name="Peng Y."/>
            <person name="Rokas A."/>
            <person name="Rosa C.A."/>
            <person name="Scheuner C."/>
            <person name="Sibirny A.A."/>
            <person name="Slot J.C."/>
            <person name="Stielow J.B."/>
            <person name="Sun H."/>
            <person name="Kurtzman C.P."/>
            <person name="Blackwell M."/>
            <person name="Grigoriev I.V."/>
            <person name="Jeffries T.W."/>
        </authorList>
    </citation>
    <scope>NUCLEOTIDE SEQUENCE [LARGE SCALE GENOMIC DNA]</scope>
    <source>
        <strain evidence="7">ATCC 58044 / CBS 1984 / NCYC 433 / NRRL Y-366-8</strain>
    </source>
</reference>
<dbReference type="OrthoDB" id="5801062at2759"/>
<dbReference type="Pfam" id="PF08573">
    <property type="entry name" value="SAE2"/>
    <property type="match status" value="1"/>
</dbReference>
<name>A0A1E3NXS8_WICAA</name>
<feature type="compositionally biased region" description="Basic and acidic residues" evidence="4">
    <location>
        <begin position="134"/>
        <end position="145"/>
    </location>
</feature>
<evidence type="ECO:0000256" key="2">
    <source>
        <dbReference type="ARBA" id="ARBA00022763"/>
    </source>
</evidence>
<feature type="region of interest" description="Disordered" evidence="4">
    <location>
        <begin position="99"/>
        <end position="172"/>
    </location>
</feature>
<dbReference type="InterPro" id="IPR013882">
    <property type="entry name" value="Ctp1_C"/>
</dbReference>
<feature type="compositionally biased region" description="Polar residues" evidence="4">
    <location>
        <begin position="153"/>
        <end position="166"/>
    </location>
</feature>
<evidence type="ECO:0000256" key="1">
    <source>
        <dbReference type="ARBA" id="ARBA00004123"/>
    </source>
</evidence>
<dbReference type="GO" id="GO:0006281">
    <property type="term" value="P:DNA repair"/>
    <property type="evidence" value="ECO:0007669"/>
    <property type="project" value="InterPro"/>
</dbReference>
<feature type="domain" description="DNA endonuclease activator Ctp1 C-terminal" evidence="5">
    <location>
        <begin position="368"/>
        <end position="453"/>
    </location>
</feature>